<dbReference type="Gene3D" id="3.30.360.10">
    <property type="entry name" value="Dihydrodipicolinate Reductase, domain 2"/>
    <property type="match status" value="1"/>
</dbReference>
<dbReference type="EMBL" id="JALEMU010000024">
    <property type="protein sequence ID" value="MCI5754916.1"/>
    <property type="molecule type" value="Genomic_DNA"/>
</dbReference>
<keyword evidence="1" id="KW-0560">Oxidoreductase</keyword>
<dbReference type="InterPro" id="IPR050463">
    <property type="entry name" value="Gfo/Idh/MocA_oxidrdct_glycsds"/>
</dbReference>
<comment type="caution">
    <text evidence="4">The sequence shown here is derived from an EMBL/GenBank/DDBJ whole genome shotgun (WGS) entry which is preliminary data.</text>
</comment>
<organism evidence="4 5">
    <name type="scientific">Candidatus Colimorpha enterica</name>
    <dbReference type="NCBI Taxonomy" id="3083063"/>
    <lineage>
        <taxon>Bacteria</taxon>
        <taxon>Pseudomonadati</taxon>
        <taxon>Bacteroidota</taxon>
        <taxon>Bacteroidia</taxon>
        <taxon>Bacteroidales</taxon>
        <taxon>Candidatus Colimorpha</taxon>
    </lineage>
</organism>
<dbReference type="Pfam" id="PF22725">
    <property type="entry name" value="GFO_IDH_MocA_C3"/>
    <property type="match status" value="1"/>
</dbReference>
<evidence type="ECO:0000313" key="4">
    <source>
        <dbReference type="EMBL" id="MCI5754916.1"/>
    </source>
</evidence>
<dbReference type="AlphaFoldDB" id="A0AAE3FEM3"/>
<protein>
    <submittedName>
        <fullName evidence="4">Gfo/Idh/MocA family oxidoreductase</fullName>
    </submittedName>
</protein>
<sequence length="343" mass="37811">MDKKIFNVGLIGAGPGIGIYHAKAVHDTEGAKLLWVCDTNPDAVSKMVSEYDVPKSTADYHDVLADPDVDAVIIAVPDQLHRQVIVDTLAAKKHILCEKPLALVKEDIDAIIDAVRKSDRVFMVGQICRYTPGFIEAKKRIDAGEIGELTFIESEYAHDYYTILIGNTWRCDPNRNGVVGGACHAVDLLRWVSGEDPEYISAYGTHKTYPDLTPYDDTHVAIMKFPSGTIGKIMSSISAKRDYTMRSVFYGTKGTIITDNTSTSMKVYHMNMAAEHGYEVEEVPLAVNNHNVGGEFADFFDSVVNHKPLTTTVIDGANTIVACLSIVESANTMKPVKPEYYKK</sequence>
<dbReference type="GO" id="GO:0000166">
    <property type="term" value="F:nucleotide binding"/>
    <property type="evidence" value="ECO:0007669"/>
    <property type="project" value="InterPro"/>
</dbReference>
<dbReference type="InterPro" id="IPR055170">
    <property type="entry name" value="GFO_IDH_MocA-like_dom"/>
</dbReference>
<evidence type="ECO:0000259" key="2">
    <source>
        <dbReference type="Pfam" id="PF01408"/>
    </source>
</evidence>
<feature type="domain" description="Gfo/Idh/MocA-like oxidoreductase N-terminal" evidence="2">
    <location>
        <begin position="6"/>
        <end position="125"/>
    </location>
</feature>
<feature type="domain" description="GFO/IDH/MocA-like oxidoreductase" evidence="3">
    <location>
        <begin position="134"/>
        <end position="256"/>
    </location>
</feature>
<dbReference type="SUPFAM" id="SSF55347">
    <property type="entry name" value="Glyceraldehyde-3-phosphate dehydrogenase-like, C-terminal domain"/>
    <property type="match status" value="1"/>
</dbReference>
<dbReference type="Gene3D" id="3.40.50.720">
    <property type="entry name" value="NAD(P)-binding Rossmann-like Domain"/>
    <property type="match status" value="1"/>
</dbReference>
<dbReference type="SUPFAM" id="SSF51735">
    <property type="entry name" value="NAD(P)-binding Rossmann-fold domains"/>
    <property type="match status" value="1"/>
</dbReference>
<proteinExistence type="predicted"/>
<accession>A0AAE3FEM3</accession>
<dbReference type="Pfam" id="PF01408">
    <property type="entry name" value="GFO_IDH_MocA"/>
    <property type="match status" value="1"/>
</dbReference>
<name>A0AAE3FEM3_9BACT</name>
<dbReference type="InterPro" id="IPR036291">
    <property type="entry name" value="NAD(P)-bd_dom_sf"/>
</dbReference>
<dbReference type="InterPro" id="IPR000683">
    <property type="entry name" value="Gfo/Idh/MocA-like_OxRdtase_N"/>
</dbReference>
<dbReference type="PANTHER" id="PTHR43818:SF11">
    <property type="entry name" value="BCDNA.GH03377"/>
    <property type="match status" value="1"/>
</dbReference>
<evidence type="ECO:0000256" key="1">
    <source>
        <dbReference type="ARBA" id="ARBA00023002"/>
    </source>
</evidence>
<reference evidence="4 5" key="1">
    <citation type="submission" date="2022-03" db="EMBL/GenBank/DDBJ databases">
        <title>Metagenome-assembled genomes from swine fecal metagenomes.</title>
        <authorList>
            <person name="Holman D.B."/>
            <person name="Kommadath A."/>
        </authorList>
    </citation>
    <scope>NUCLEOTIDE SEQUENCE [LARGE SCALE GENOMIC DNA]</scope>
    <source>
        <strain evidence="4">SUG147</strain>
    </source>
</reference>
<dbReference type="GO" id="GO:0016491">
    <property type="term" value="F:oxidoreductase activity"/>
    <property type="evidence" value="ECO:0007669"/>
    <property type="project" value="UniProtKB-KW"/>
</dbReference>
<evidence type="ECO:0000313" key="5">
    <source>
        <dbReference type="Proteomes" id="UP001139365"/>
    </source>
</evidence>
<dbReference type="Proteomes" id="UP001139365">
    <property type="component" value="Unassembled WGS sequence"/>
</dbReference>
<gene>
    <name evidence="4" type="ORF">MR241_01325</name>
</gene>
<dbReference type="PANTHER" id="PTHR43818">
    <property type="entry name" value="BCDNA.GH03377"/>
    <property type="match status" value="1"/>
</dbReference>
<evidence type="ECO:0000259" key="3">
    <source>
        <dbReference type="Pfam" id="PF22725"/>
    </source>
</evidence>